<proteinExistence type="predicted"/>
<dbReference type="RefSeq" id="XP_056793552.1">
    <property type="nucleotide sequence ID" value="XM_056931521.1"/>
</dbReference>
<reference evidence="1" key="2">
    <citation type="journal article" date="2023" name="IMA Fungus">
        <title>Comparative genomic study of the Penicillium genus elucidates a diverse pangenome and 15 lateral gene transfer events.</title>
        <authorList>
            <person name="Petersen C."/>
            <person name="Sorensen T."/>
            <person name="Nielsen M.R."/>
            <person name="Sondergaard T.E."/>
            <person name="Sorensen J.L."/>
            <person name="Fitzpatrick D.A."/>
            <person name="Frisvad J.C."/>
            <person name="Nielsen K.L."/>
        </authorList>
    </citation>
    <scope>NUCLEOTIDE SEQUENCE</scope>
    <source>
        <strain evidence="1">IBT 30728</strain>
    </source>
</reference>
<evidence type="ECO:0000313" key="2">
    <source>
        <dbReference type="Proteomes" id="UP001148312"/>
    </source>
</evidence>
<dbReference type="AlphaFoldDB" id="A0A9W9XHP0"/>
<organism evidence="1 2">
    <name type="scientific">Penicillium diatomitis</name>
    <dbReference type="NCBI Taxonomy" id="2819901"/>
    <lineage>
        <taxon>Eukaryota</taxon>
        <taxon>Fungi</taxon>
        <taxon>Dikarya</taxon>
        <taxon>Ascomycota</taxon>
        <taxon>Pezizomycotina</taxon>
        <taxon>Eurotiomycetes</taxon>
        <taxon>Eurotiomycetidae</taxon>
        <taxon>Eurotiales</taxon>
        <taxon>Aspergillaceae</taxon>
        <taxon>Penicillium</taxon>
    </lineage>
</organism>
<gene>
    <name evidence="1" type="ORF">N7539_001918</name>
</gene>
<evidence type="ECO:0000313" key="1">
    <source>
        <dbReference type="EMBL" id="KAJ5493172.1"/>
    </source>
</evidence>
<dbReference type="EMBL" id="JAPWDQ010000002">
    <property type="protein sequence ID" value="KAJ5493172.1"/>
    <property type="molecule type" value="Genomic_DNA"/>
</dbReference>
<dbReference type="GeneID" id="81621770"/>
<keyword evidence="2" id="KW-1185">Reference proteome</keyword>
<dbReference type="Proteomes" id="UP001148312">
    <property type="component" value="Unassembled WGS sequence"/>
</dbReference>
<comment type="caution">
    <text evidence="1">The sequence shown here is derived from an EMBL/GenBank/DDBJ whole genome shotgun (WGS) entry which is preliminary data.</text>
</comment>
<name>A0A9W9XHP0_9EURO</name>
<accession>A0A9W9XHP0</accession>
<protein>
    <submittedName>
        <fullName evidence="1">Uncharacterized protein</fullName>
    </submittedName>
</protein>
<reference evidence="1" key="1">
    <citation type="submission" date="2022-12" db="EMBL/GenBank/DDBJ databases">
        <authorList>
            <person name="Petersen C."/>
        </authorList>
    </citation>
    <scope>NUCLEOTIDE SEQUENCE</scope>
    <source>
        <strain evidence="1">IBT 30728</strain>
    </source>
</reference>
<sequence>MSAPRGTGVCIVNKTHEASQKKLDKMDQLGIPLAPLTKYQAVPIQSDEEYLQYWRDHEPYDVAE</sequence>